<sequence>MKLYRSQLDQLISKQLFEISTEDLKLDNHQFINNEIFCTITVDSSSNGYCLYGDLKGKVLESCDRCLVSYENEKIILLNVILSKNDDLINNIDTIPFKDSEDFIDLDPIIHDLVLIDNTIKQLCSDDCKGLCTNCGTNLNKSLCKCADTEDDHRWDDLKKLTN</sequence>
<name>A0A382CMJ8_9ZZZZ</name>
<dbReference type="PANTHER" id="PTHR34374:SF1">
    <property type="entry name" value="LARGE RIBOSOMAL RNA SUBUNIT ACCUMULATION PROTEIN YCED HOMOLOG 1, CHLOROPLASTIC"/>
    <property type="match status" value="1"/>
</dbReference>
<proteinExistence type="predicted"/>
<gene>
    <name evidence="1" type="ORF">METZ01_LOCUS180292</name>
</gene>
<reference evidence="1" key="1">
    <citation type="submission" date="2018-05" db="EMBL/GenBank/DDBJ databases">
        <authorList>
            <person name="Lanie J.A."/>
            <person name="Ng W.-L."/>
            <person name="Kazmierczak K.M."/>
            <person name="Andrzejewski T.M."/>
            <person name="Davidsen T.M."/>
            <person name="Wayne K.J."/>
            <person name="Tettelin H."/>
            <person name="Glass J.I."/>
            <person name="Rusch D."/>
            <person name="Podicherti R."/>
            <person name="Tsui H.-C.T."/>
            <person name="Winkler M.E."/>
        </authorList>
    </citation>
    <scope>NUCLEOTIDE SEQUENCE</scope>
</reference>
<organism evidence="1">
    <name type="scientific">marine metagenome</name>
    <dbReference type="NCBI Taxonomy" id="408172"/>
    <lineage>
        <taxon>unclassified sequences</taxon>
        <taxon>metagenomes</taxon>
        <taxon>ecological metagenomes</taxon>
    </lineage>
</organism>
<evidence type="ECO:0000313" key="1">
    <source>
        <dbReference type="EMBL" id="SVB27438.1"/>
    </source>
</evidence>
<dbReference type="EMBL" id="UINC01035278">
    <property type="protein sequence ID" value="SVB27438.1"/>
    <property type="molecule type" value="Genomic_DNA"/>
</dbReference>
<protein>
    <recommendedName>
        <fullName evidence="2">DUF177 domain-containing protein</fullName>
    </recommendedName>
</protein>
<dbReference type="InterPro" id="IPR003772">
    <property type="entry name" value="YceD"/>
</dbReference>
<evidence type="ECO:0008006" key="2">
    <source>
        <dbReference type="Google" id="ProtNLM"/>
    </source>
</evidence>
<dbReference type="PANTHER" id="PTHR34374">
    <property type="entry name" value="LARGE RIBOSOMAL RNA SUBUNIT ACCUMULATION PROTEIN YCED HOMOLOG 1, CHLOROPLASTIC"/>
    <property type="match status" value="1"/>
</dbReference>
<dbReference type="AlphaFoldDB" id="A0A382CMJ8"/>
<dbReference type="Pfam" id="PF02620">
    <property type="entry name" value="YceD"/>
    <property type="match status" value="1"/>
</dbReference>
<accession>A0A382CMJ8</accession>